<keyword evidence="2" id="KW-0004">4Fe-4S</keyword>
<protein>
    <submittedName>
        <fullName evidence="9">SynChlorMet cassette radical SAM/SPASM protein ScmE</fullName>
    </submittedName>
</protein>
<dbReference type="InterPro" id="IPR017200">
    <property type="entry name" value="PqqE-like"/>
</dbReference>
<dbReference type="GO" id="GO:0016491">
    <property type="term" value="F:oxidoreductase activity"/>
    <property type="evidence" value="ECO:0007669"/>
    <property type="project" value="UniProtKB-KW"/>
</dbReference>
<dbReference type="InterPro" id="IPR023885">
    <property type="entry name" value="4Fe4S-binding_SPASM_dom"/>
</dbReference>
<comment type="cofactor">
    <cofactor evidence="1">
        <name>[4Fe-4S] cluster</name>
        <dbReference type="ChEBI" id="CHEBI:49883"/>
    </cofactor>
</comment>
<dbReference type="GO" id="GO:0032324">
    <property type="term" value="P:molybdopterin cofactor biosynthetic process"/>
    <property type="evidence" value="ECO:0007669"/>
    <property type="project" value="UniProtKB-ARBA"/>
</dbReference>
<keyword evidence="7" id="KW-0411">Iron-sulfur</keyword>
<evidence type="ECO:0000256" key="1">
    <source>
        <dbReference type="ARBA" id="ARBA00001966"/>
    </source>
</evidence>
<evidence type="ECO:0000313" key="10">
    <source>
        <dbReference type="Proteomes" id="UP000807825"/>
    </source>
</evidence>
<dbReference type="PIRSF" id="PIRSF037420">
    <property type="entry name" value="PQQ_syn_pqqE"/>
    <property type="match status" value="1"/>
</dbReference>
<dbReference type="InterPro" id="IPR007197">
    <property type="entry name" value="rSAM"/>
</dbReference>
<dbReference type="NCBIfam" id="TIGR04085">
    <property type="entry name" value="rSAM_more_4Fe4S"/>
    <property type="match status" value="1"/>
</dbReference>
<keyword evidence="3" id="KW-0949">S-adenosyl-L-methionine</keyword>
<dbReference type="SMART" id="SM00729">
    <property type="entry name" value="Elp3"/>
    <property type="match status" value="1"/>
</dbReference>
<evidence type="ECO:0000313" key="9">
    <source>
        <dbReference type="EMBL" id="MBI5249906.1"/>
    </source>
</evidence>
<dbReference type="PROSITE" id="PS51918">
    <property type="entry name" value="RADICAL_SAM"/>
    <property type="match status" value="1"/>
</dbReference>
<dbReference type="SFLD" id="SFLDG01067">
    <property type="entry name" value="SPASM/twitch_domain_containing"/>
    <property type="match status" value="1"/>
</dbReference>
<proteinExistence type="predicted"/>
<evidence type="ECO:0000256" key="2">
    <source>
        <dbReference type="ARBA" id="ARBA00022485"/>
    </source>
</evidence>
<evidence type="ECO:0000256" key="7">
    <source>
        <dbReference type="ARBA" id="ARBA00023014"/>
    </source>
</evidence>
<keyword evidence="5" id="KW-0560">Oxidoreductase</keyword>
<name>A0A9D6V0N9_9BACT</name>
<evidence type="ECO:0000256" key="6">
    <source>
        <dbReference type="ARBA" id="ARBA00023004"/>
    </source>
</evidence>
<dbReference type="PROSITE" id="PS01305">
    <property type="entry name" value="MOAA_NIFB_PQQE"/>
    <property type="match status" value="1"/>
</dbReference>
<sequence length="367" mass="41305">MKVMRTPRSLDLAITSHCNLRCAYCSHFSSAGDVGSDLSTEEWLQFFEELKRCGVMDVCLQGGEPFFRPDFKELISGIIRNRMRFSILSNGTLITEEMAAFLASSGRCDSVQVSIDGSIPTTHDAFRGEGNFIRALRGLKLLREQRVNASVRVTIHRRNVNELEEIARFLLEELEMPGFSTNSASYFGLCRKNTEQVQLTAEERSLAMEKLLKLTDKYHDRISAQAGPLAEARGWRDMEAALKSGELRSQGGGFLTGCGGPITKLAVRADGTMLPCIQLPEIELGVINRDSLKEIWQNNPELYRFRLRRKIPLSDFEFCRNCDYLNYCTGNCPAAASAILQDPWHPSPDACYKRFKESGGRLPKVRE</sequence>
<dbReference type="Gene3D" id="3.20.20.70">
    <property type="entry name" value="Aldolase class I"/>
    <property type="match status" value="1"/>
</dbReference>
<dbReference type="AlphaFoldDB" id="A0A9D6V0N9"/>
<dbReference type="InterPro" id="IPR006638">
    <property type="entry name" value="Elp3/MiaA/NifB-like_rSAM"/>
</dbReference>
<dbReference type="GO" id="GO:0046872">
    <property type="term" value="F:metal ion binding"/>
    <property type="evidence" value="ECO:0007669"/>
    <property type="project" value="UniProtKB-KW"/>
</dbReference>
<dbReference type="NCBIfam" id="TIGR04250">
    <property type="entry name" value="SCM_rSAM_ScmE"/>
    <property type="match status" value="1"/>
</dbReference>
<keyword evidence="4" id="KW-0479">Metal-binding</keyword>
<reference evidence="9" key="1">
    <citation type="submission" date="2020-07" db="EMBL/GenBank/DDBJ databases">
        <title>Huge and variable diversity of episymbiotic CPR bacteria and DPANN archaea in groundwater ecosystems.</title>
        <authorList>
            <person name="He C.Y."/>
            <person name="Keren R."/>
            <person name="Whittaker M."/>
            <person name="Farag I.F."/>
            <person name="Doudna J."/>
            <person name="Cate J.H.D."/>
            <person name="Banfield J.F."/>
        </authorList>
    </citation>
    <scope>NUCLEOTIDE SEQUENCE</scope>
    <source>
        <strain evidence="9">NC_groundwater_1664_Pr3_B-0.1um_52_9</strain>
    </source>
</reference>
<dbReference type="Pfam" id="PF04055">
    <property type="entry name" value="Radical_SAM"/>
    <property type="match status" value="1"/>
</dbReference>
<dbReference type="InterPro" id="IPR026344">
    <property type="entry name" value="SCM_rSAM_ScmE"/>
</dbReference>
<dbReference type="SUPFAM" id="SSF102114">
    <property type="entry name" value="Radical SAM enzymes"/>
    <property type="match status" value="1"/>
</dbReference>
<dbReference type="PANTHER" id="PTHR11228">
    <property type="entry name" value="RADICAL SAM DOMAIN PROTEIN"/>
    <property type="match status" value="1"/>
</dbReference>
<comment type="caution">
    <text evidence="9">The sequence shown here is derived from an EMBL/GenBank/DDBJ whole genome shotgun (WGS) entry which is preliminary data.</text>
</comment>
<dbReference type="PANTHER" id="PTHR11228:SF7">
    <property type="entry name" value="PQQA PEPTIDE CYCLASE"/>
    <property type="match status" value="1"/>
</dbReference>
<dbReference type="CDD" id="cd01335">
    <property type="entry name" value="Radical_SAM"/>
    <property type="match status" value="1"/>
</dbReference>
<accession>A0A9D6V0N9</accession>
<evidence type="ECO:0000256" key="3">
    <source>
        <dbReference type="ARBA" id="ARBA00022691"/>
    </source>
</evidence>
<dbReference type="Proteomes" id="UP000807825">
    <property type="component" value="Unassembled WGS sequence"/>
</dbReference>
<dbReference type="SFLD" id="SFLDG01386">
    <property type="entry name" value="main_SPASM_domain-containing"/>
    <property type="match status" value="1"/>
</dbReference>
<dbReference type="GO" id="GO:0051539">
    <property type="term" value="F:4 iron, 4 sulfur cluster binding"/>
    <property type="evidence" value="ECO:0007669"/>
    <property type="project" value="UniProtKB-KW"/>
</dbReference>
<dbReference type="InterPro" id="IPR058240">
    <property type="entry name" value="rSAM_sf"/>
</dbReference>
<evidence type="ECO:0000256" key="5">
    <source>
        <dbReference type="ARBA" id="ARBA00023002"/>
    </source>
</evidence>
<dbReference type="InterPro" id="IPR050377">
    <property type="entry name" value="Radical_SAM_PqqE_MftC-like"/>
</dbReference>
<evidence type="ECO:0000256" key="4">
    <source>
        <dbReference type="ARBA" id="ARBA00022723"/>
    </source>
</evidence>
<keyword evidence="6" id="KW-0408">Iron</keyword>
<feature type="domain" description="Radical SAM core" evidence="8">
    <location>
        <begin position="4"/>
        <end position="221"/>
    </location>
</feature>
<dbReference type="Pfam" id="PF13186">
    <property type="entry name" value="SPASM"/>
    <property type="match status" value="1"/>
</dbReference>
<dbReference type="SFLD" id="SFLDS00029">
    <property type="entry name" value="Radical_SAM"/>
    <property type="match status" value="1"/>
</dbReference>
<organism evidence="9 10">
    <name type="scientific">Desulfomonile tiedjei</name>
    <dbReference type="NCBI Taxonomy" id="2358"/>
    <lineage>
        <taxon>Bacteria</taxon>
        <taxon>Pseudomonadati</taxon>
        <taxon>Thermodesulfobacteriota</taxon>
        <taxon>Desulfomonilia</taxon>
        <taxon>Desulfomonilales</taxon>
        <taxon>Desulfomonilaceae</taxon>
        <taxon>Desulfomonile</taxon>
    </lineage>
</organism>
<dbReference type="EMBL" id="JACRDE010000281">
    <property type="protein sequence ID" value="MBI5249906.1"/>
    <property type="molecule type" value="Genomic_DNA"/>
</dbReference>
<dbReference type="InterPro" id="IPR013785">
    <property type="entry name" value="Aldolase_TIM"/>
</dbReference>
<evidence type="ECO:0000259" key="8">
    <source>
        <dbReference type="PROSITE" id="PS51918"/>
    </source>
</evidence>
<dbReference type="InterPro" id="IPR000385">
    <property type="entry name" value="MoaA_NifB_PqqE_Fe-S-bd_CS"/>
</dbReference>
<gene>
    <name evidence="9" type="primary">scmE</name>
    <name evidence="9" type="ORF">HY912_10465</name>
</gene>